<accession>A0A7V5NYH5</accession>
<dbReference type="PANTHER" id="PTHR43498">
    <property type="entry name" value="FERREDOXIN:COB-COM HETERODISULFIDE REDUCTASE SUBUNIT A"/>
    <property type="match status" value="1"/>
</dbReference>
<dbReference type="Pfam" id="PF07992">
    <property type="entry name" value="Pyr_redox_2"/>
    <property type="match status" value="2"/>
</dbReference>
<dbReference type="SUPFAM" id="SSF51905">
    <property type="entry name" value="FAD/NAD(P)-binding domain"/>
    <property type="match status" value="2"/>
</dbReference>
<dbReference type="EMBL" id="DROK01000048">
    <property type="protein sequence ID" value="HHI96538.1"/>
    <property type="molecule type" value="Genomic_DNA"/>
</dbReference>
<evidence type="ECO:0000256" key="4">
    <source>
        <dbReference type="ARBA" id="ARBA00022723"/>
    </source>
</evidence>
<keyword evidence="4" id="KW-0479">Metal-binding</keyword>
<keyword evidence="6" id="KW-0560">Oxidoreductase</keyword>
<dbReference type="SUPFAM" id="SSF54862">
    <property type="entry name" value="4Fe-4S ferredoxins"/>
    <property type="match status" value="1"/>
</dbReference>
<proteinExistence type="inferred from homology"/>
<evidence type="ECO:0000256" key="5">
    <source>
        <dbReference type="ARBA" id="ARBA00022827"/>
    </source>
</evidence>
<organism evidence="10">
    <name type="scientific">Thermodesulfatator atlanticus</name>
    <dbReference type="NCBI Taxonomy" id="501497"/>
    <lineage>
        <taxon>Bacteria</taxon>
        <taxon>Pseudomonadati</taxon>
        <taxon>Thermodesulfobacteriota</taxon>
        <taxon>Thermodesulfobacteria</taxon>
        <taxon>Thermodesulfobacteriales</taxon>
        <taxon>Thermodesulfatatoraceae</taxon>
        <taxon>Thermodesulfatator</taxon>
    </lineage>
</organism>
<comment type="similarity">
    <text evidence="2">Belongs to the HdrA family.</text>
</comment>
<keyword evidence="3" id="KW-0004">4Fe-4S</keyword>
<evidence type="ECO:0000256" key="7">
    <source>
        <dbReference type="ARBA" id="ARBA00023004"/>
    </source>
</evidence>
<name>A0A7V5NYH5_9BACT</name>
<keyword evidence="5" id="KW-0274">FAD</keyword>
<dbReference type="GO" id="GO:0051539">
    <property type="term" value="F:4 iron, 4 sulfur cluster binding"/>
    <property type="evidence" value="ECO:0007669"/>
    <property type="project" value="UniProtKB-KW"/>
</dbReference>
<dbReference type="Pfam" id="PF00037">
    <property type="entry name" value="Fer4"/>
    <property type="match status" value="1"/>
</dbReference>
<protein>
    <submittedName>
        <fullName evidence="10">CoB--CoM heterodisulfide reductase iron-sulfur subunit A family protein</fullName>
    </submittedName>
</protein>
<evidence type="ECO:0000256" key="1">
    <source>
        <dbReference type="ARBA" id="ARBA00001974"/>
    </source>
</evidence>
<comment type="cofactor">
    <cofactor evidence="1">
        <name>FAD</name>
        <dbReference type="ChEBI" id="CHEBI:57692"/>
    </cofactor>
</comment>
<dbReference type="Gene3D" id="3.50.50.60">
    <property type="entry name" value="FAD/NAD(P)-binding domain"/>
    <property type="match status" value="1"/>
</dbReference>
<dbReference type="PROSITE" id="PS51379">
    <property type="entry name" value="4FE4S_FER_2"/>
    <property type="match status" value="3"/>
</dbReference>
<feature type="domain" description="4Fe-4S ferredoxin-type" evidence="9">
    <location>
        <begin position="37"/>
        <end position="72"/>
    </location>
</feature>
<reference evidence="10" key="1">
    <citation type="journal article" date="2020" name="mSystems">
        <title>Genome- and Community-Level Interaction Insights into Carbon Utilization and Element Cycling Functions of Hydrothermarchaeota in Hydrothermal Sediment.</title>
        <authorList>
            <person name="Zhou Z."/>
            <person name="Liu Y."/>
            <person name="Xu W."/>
            <person name="Pan J."/>
            <person name="Luo Z.H."/>
            <person name="Li M."/>
        </authorList>
    </citation>
    <scope>NUCLEOTIDE SEQUENCE [LARGE SCALE GENOMIC DNA]</scope>
    <source>
        <strain evidence="10">HyVt-533</strain>
    </source>
</reference>
<dbReference type="GO" id="GO:0046872">
    <property type="term" value="F:metal ion binding"/>
    <property type="evidence" value="ECO:0007669"/>
    <property type="project" value="UniProtKB-KW"/>
</dbReference>
<evidence type="ECO:0000259" key="9">
    <source>
        <dbReference type="PROSITE" id="PS51379"/>
    </source>
</evidence>
<feature type="domain" description="4Fe-4S ferredoxin-type" evidence="9">
    <location>
        <begin position="816"/>
        <end position="845"/>
    </location>
</feature>
<dbReference type="InterPro" id="IPR039650">
    <property type="entry name" value="HdrA-like"/>
</dbReference>
<keyword evidence="7" id="KW-0408">Iron</keyword>
<evidence type="ECO:0000256" key="8">
    <source>
        <dbReference type="ARBA" id="ARBA00023014"/>
    </source>
</evidence>
<keyword evidence="8" id="KW-0411">Iron-sulfur</keyword>
<gene>
    <name evidence="10" type="ORF">ENJ96_01650</name>
</gene>
<dbReference type="AlphaFoldDB" id="A0A7V5NYH5"/>
<dbReference type="InterPro" id="IPR023753">
    <property type="entry name" value="FAD/NAD-binding_dom"/>
</dbReference>
<evidence type="ECO:0000313" key="10">
    <source>
        <dbReference type="EMBL" id="HHI96538.1"/>
    </source>
</evidence>
<dbReference type="InterPro" id="IPR036188">
    <property type="entry name" value="FAD/NAD-bd_sf"/>
</dbReference>
<evidence type="ECO:0000256" key="6">
    <source>
        <dbReference type="ARBA" id="ARBA00023002"/>
    </source>
</evidence>
<evidence type="ECO:0000256" key="2">
    <source>
        <dbReference type="ARBA" id="ARBA00006561"/>
    </source>
</evidence>
<dbReference type="PROSITE" id="PS00198">
    <property type="entry name" value="4FE4S_FER_1"/>
    <property type="match status" value="1"/>
</dbReference>
<dbReference type="GO" id="GO:0016491">
    <property type="term" value="F:oxidoreductase activity"/>
    <property type="evidence" value="ECO:0007669"/>
    <property type="project" value="UniProtKB-KW"/>
</dbReference>
<dbReference type="PANTHER" id="PTHR43498:SF1">
    <property type="entry name" value="COB--COM HETERODISULFIDE REDUCTASE IRON-SULFUR SUBUNIT A"/>
    <property type="match status" value="1"/>
</dbReference>
<feature type="non-terminal residue" evidence="10">
    <location>
        <position position="1"/>
    </location>
</feature>
<evidence type="ECO:0000256" key="3">
    <source>
        <dbReference type="ARBA" id="ARBA00022485"/>
    </source>
</evidence>
<dbReference type="Proteomes" id="UP000886101">
    <property type="component" value="Unassembled WGS sequence"/>
</dbReference>
<dbReference type="InterPro" id="IPR017896">
    <property type="entry name" value="4Fe4S_Fe-S-bd"/>
</dbReference>
<dbReference type="InterPro" id="IPR017900">
    <property type="entry name" value="4Fe4S_Fe_S_CS"/>
</dbReference>
<comment type="caution">
    <text evidence="10">The sequence shown here is derived from an EMBL/GenBank/DDBJ whole genome shotgun (WGS) entry which is preliminary data.</text>
</comment>
<keyword evidence="5" id="KW-0285">Flavoprotein</keyword>
<sequence length="897" mass="98899">ACGQCAAKCPKQVPNEFDRGLSKRKAIYLLYPQAVPLKYAIDPRHCIWLKKPGRCGFCAKVCPAGAINFEQKPEEFELKVGAVVMAPGFDTFDPSGLDNFGYRRLPYVMTAHEFERLLSASGPTKGELIRPSDGRVPRKVAWIQCVGSRDINRAKVPYCSSVCCMYALKQAVIAKEHVKGDFSASIFYMDMRTMGKGFEAYLERAKRLGVKLVRARVHTVLPNEDKLILHYVDEDGSLKDEPFDLVVLSVGLRPHPSLETLSSRAGAERDNFGFLKSSFLENRPGVFVCGAGAGPKDIPETVTEASAAAAKAEILLAEARHTETKEKTYPPERFVFPEEPRIGVFVCHCGINIASVVDVEEVTEFARTLPDVVYAGHNLFTCAQDTINRIVRVIEEKRLNRVVVAACTPRTHEPLFQETLRTAGINPFLFEMANIRDQDSWVHPDDPARATEKAKELVCMAVNRVRLKRPVPQASIKVKRAVLVIGAGLSGMQAALALADQGFDVALIERSGELGGFARRLNREVGGKHIRTLVKELAQKVSSHPKIDLRLNVSVKEVEGVVGNFKTTLSDGNVIEHGVVIIATGAKPYVPQGRFAFGYGTHPAVKTSLELDELLVRQALPELKQVVFIQCVGSRNEEHPYCSRVCCSHTMEQVIELKKHFPELEVFVLYRDIRTFGTKELLYQKARELGAVFIRYDLEDLPEVGTEGGLRVKVKDHVLKEDIILEPDLLVLATGIVADDSSRELAKFYKCALTPEGFMLEAHLKLRPVDFATDGIFMAGLCHYPKFAEESITQALAAAARAATILAREELPAESLVAEVDPRRCTACGQCVALCPYHAPRLEEVKPFGLVSVISPSLCKGCGNCAAACRCGAIQVKNLGEEPIIAAVEAAFGRLWY</sequence>
<dbReference type="Gene3D" id="3.30.70.20">
    <property type="match status" value="2"/>
</dbReference>
<feature type="domain" description="4Fe-4S ferredoxin-type" evidence="9">
    <location>
        <begin position="850"/>
        <end position="879"/>
    </location>
</feature>